<feature type="compositionally biased region" description="Basic residues" evidence="1">
    <location>
        <begin position="78"/>
        <end position="89"/>
    </location>
</feature>
<evidence type="ECO:0000256" key="1">
    <source>
        <dbReference type="SAM" id="MobiDB-lite"/>
    </source>
</evidence>
<dbReference type="Proteomes" id="UP000314294">
    <property type="component" value="Unassembled WGS sequence"/>
</dbReference>
<dbReference type="EMBL" id="SRLO01000393">
    <property type="protein sequence ID" value="TNN57923.1"/>
    <property type="molecule type" value="Genomic_DNA"/>
</dbReference>
<reference evidence="2 3" key="1">
    <citation type="submission" date="2019-03" db="EMBL/GenBank/DDBJ databases">
        <title>First draft genome of Liparis tanakae, snailfish: a comprehensive survey of snailfish specific genes.</title>
        <authorList>
            <person name="Kim W."/>
            <person name="Song I."/>
            <person name="Jeong J.-H."/>
            <person name="Kim D."/>
            <person name="Kim S."/>
            <person name="Ryu S."/>
            <person name="Song J.Y."/>
            <person name="Lee S.K."/>
        </authorList>
    </citation>
    <scope>NUCLEOTIDE SEQUENCE [LARGE SCALE GENOMIC DNA]</scope>
    <source>
        <tissue evidence="2">Muscle</tissue>
    </source>
</reference>
<protein>
    <submittedName>
        <fullName evidence="2">Uncharacterized protein</fullName>
    </submittedName>
</protein>
<evidence type="ECO:0000313" key="2">
    <source>
        <dbReference type="EMBL" id="TNN57923.1"/>
    </source>
</evidence>
<feature type="region of interest" description="Disordered" evidence="1">
    <location>
        <begin position="1"/>
        <end position="21"/>
    </location>
</feature>
<feature type="region of interest" description="Disordered" evidence="1">
    <location>
        <begin position="120"/>
        <end position="166"/>
    </location>
</feature>
<dbReference type="AlphaFoldDB" id="A0A4Z2GYS1"/>
<keyword evidence="3" id="KW-1185">Reference proteome</keyword>
<accession>A0A4Z2GYS1</accession>
<gene>
    <name evidence="2" type="ORF">EYF80_031839</name>
</gene>
<comment type="caution">
    <text evidence="2">The sequence shown here is derived from an EMBL/GenBank/DDBJ whole genome shotgun (WGS) entry which is preliminary data.</text>
</comment>
<feature type="region of interest" description="Disordered" evidence="1">
    <location>
        <begin position="78"/>
        <end position="97"/>
    </location>
</feature>
<sequence length="199" mass="21706">MIHSSGRRHGITASRRHGEASAAPTLTITSVRSRVGFWSFKASAACTPGSWYSEQKTGDLHNSLQSLWNGEATQVSRRCGRASMPKKPKVSPSVSVRSGSVGLYVPEEVHLCRCTEHRGSCDDTGDHRVSLNCSDRTTGRGPSGMSERPESPKGSRKGPESNAVRHVTFSKATTECVSSSQRDRQLIGYQRLLLKDYSV</sequence>
<feature type="compositionally biased region" description="Basic and acidic residues" evidence="1">
    <location>
        <begin position="147"/>
        <end position="159"/>
    </location>
</feature>
<evidence type="ECO:0000313" key="3">
    <source>
        <dbReference type="Proteomes" id="UP000314294"/>
    </source>
</evidence>
<proteinExistence type="predicted"/>
<feature type="compositionally biased region" description="Basic and acidic residues" evidence="1">
    <location>
        <begin position="120"/>
        <end position="129"/>
    </location>
</feature>
<feature type="compositionally biased region" description="Basic residues" evidence="1">
    <location>
        <begin position="1"/>
        <end position="10"/>
    </location>
</feature>
<organism evidence="2 3">
    <name type="scientific">Liparis tanakae</name>
    <name type="common">Tanaka's snailfish</name>
    <dbReference type="NCBI Taxonomy" id="230148"/>
    <lineage>
        <taxon>Eukaryota</taxon>
        <taxon>Metazoa</taxon>
        <taxon>Chordata</taxon>
        <taxon>Craniata</taxon>
        <taxon>Vertebrata</taxon>
        <taxon>Euteleostomi</taxon>
        <taxon>Actinopterygii</taxon>
        <taxon>Neopterygii</taxon>
        <taxon>Teleostei</taxon>
        <taxon>Neoteleostei</taxon>
        <taxon>Acanthomorphata</taxon>
        <taxon>Eupercaria</taxon>
        <taxon>Perciformes</taxon>
        <taxon>Cottioidei</taxon>
        <taxon>Cottales</taxon>
        <taxon>Liparidae</taxon>
        <taxon>Liparis</taxon>
    </lineage>
</organism>
<name>A0A4Z2GYS1_9TELE</name>